<evidence type="ECO:0000313" key="8">
    <source>
        <dbReference type="Proteomes" id="UP000183339"/>
    </source>
</evidence>
<evidence type="ECO:0000256" key="3">
    <source>
        <dbReference type="ARBA" id="ARBA00022448"/>
    </source>
</evidence>
<accession>A0A1I0G3Y7</accession>
<comment type="subcellular location">
    <subcellularLocation>
        <location evidence="1">Periplasm</location>
    </subcellularLocation>
</comment>
<dbReference type="Proteomes" id="UP000183339">
    <property type="component" value="Unassembled WGS sequence"/>
</dbReference>
<reference evidence="7 8" key="1">
    <citation type="submission" date="2016-10" db="EMBL/GenBank/DDBJ databases">
        <authorList>
            <person name="de Groot N.N."/>
        </authorList>
    </citation>
    <scope>NUCLEOTIDE SEQUENCE [LARGE SCALE GENOMIC DNA]</scope>
    <source>
        <strain evidence="7 8">Nl7</strain>
    </source>
</reference>
<evidence type="ECO:0000256" key="6">
    <source>
        <dbReference type="SAM" id="SignalP"/>
    </source>
</evidence>
<dbReference type="GO" id="GO:0140104">
    <property type="term" value="F:molecular carrier activity"/>
    <property type="evidence" value="ECO:0007669"/>
    <property type="project" value="InterPro"/>
</dbReference>
<sequence>MTTDSSRFAVGIFIALVSLAAYATLNNFPDRPATGAAGQLYEELNAAFASHWKARTGLDIRVEPARNKSGKPTQITLHGLDVPALALSYDADKLHDKERFIAPDFRQLLAQDFRNESYPSAYTSTIVFLVRKGNPKELKDWSDLVRPDIKIVTANPKRSESGRWNYLAAWGYAMRQSGGNEQAAREFVSQLFANAQPLDYEGKKSGNLATAFVFLNTGDVLLTWENEAHLIVQNNGNDEFEIVTPSISIVAEPTISVVDTAAYGKGTRSVAASYIEYLHTSQAQHIAAKHYYRPRDPAVAARYEDRFPRLELFTIDEMSGGWQRAQKIHFARGGIFDQITVDVPDSVAVKGAVNAVLQLSAMDNLFIRKN</sequence>
<dbReference type="EMBL" id="FOHI01000011">
    <property type="protein sequence ID" value="SET65334.1"/>
    <property type="molecule type" value="Genomic_DNA"/>
</dbReference>
<name>A0A1I0G3Y7_9PROT</name>
<dbReference type="OrthoDB" id="9802127at2"/>
<dbReference type="AlphaFoldDB" id="A0A1I0G3Y7"/>
<comment type="similarity">
    <text evidence="2">Belongs to the prokaryotic sulfate-binding protein family.</text>
</comment>
<evidence type="ECO:0000256" key="1">
    <source>
        <dbReference type="ARBA" id="ARBA00004418"/>
    </source>
</evidence>
<dbReference type="NCBIfam" id="TIGR00971">
    <property type="entry name" value="3a0106s03"/>
    <property type="match status" value="1"/>
</dbReference>
<gene>
    <name evidence="7" type="ORF">SAMN05216412_11172</name>
</gene>
<dbReference type="NCBIfam" id="NF008022">
    <property type="entry name" value="PRK10752.1"/>
    <property type="match status" value="1"/>
</dbReference>
<evidence type="ECO:0000256" key="2">
    <source>
        <dbReference type="ARBA" id="ARBA00006099"/>
    </source>
</evidence>
<evidence type="ECO:0000313" key="7">
    <source>
        <dbReference type="EMBL" id="SET65334.1"/>
    </source>
</evidence>
<dbReference type="Pfam" id="PF13531">
    <property type="entry name" value="SBP_bac_11"/>
    <property type="match status" value="1"/>
</dbReference>
<organism evidence="7 8">
    <name type="scientific">Nitrosospira multiformis</name>
    <dbReference type="NCBI Taxonomy" id="1231"/>
    <lineage>
        <taxon>Bacteria</taxon>
        <taxon>Pseudomonadati</taxon>
        <taxon>Pseudomonadota</taxon>
        <taxon>Betaproteobacteria</taxon>
        <taxon>Nitrosomonadales</taxon>
        <taxon>Nitrosomonadaceae</taxon>
        <taxon>Nitrosospira</taxon>
    </lineage>
</organism>
<dbReference type="GO" id="GO:1902358">
    <property type="term" value="P:sulfate transmembrane transport"/>
    <property type="evidence" value="ECO:0007669"/>
    <property type="project" value="InterPro"/>
</dbReference>
<dbReference type="GO" id="GO:0042597">
    <property type="term" value="C:periplasmic space"/>
    <property type="evidence" value="ECO:0007669"/>
    <property type="project" value="UniProtKB-SubCell"/>
</dbReference>
<dbReference type="PANTHER" id="PTHR30368:SF1">
    <property type="entry name" value="THIOSULFATE-BINDING PROTEIN"/>
    <property type="match status" value="1"/>
</dbReference>
<dbReference type="RefSeq" id="WP_074709196.1">
    <property type="nucleotide sequence ID" value="NZ_FOHI01000011.1"/>
</dbReference>
<dbReference type="Gene3D" id="3.40.190.10">
    <property type="entry name" value="Periplasmic binding protein-like II"/>
    <property type="match status" value="2"/>
</dbReference>
<feature type="chain" id="PRO_5010180149" evidence="6">
    <location>
        <begin position="24"/>
        <end position="370"/>
    </location>
</feature>
<keyword evidence="5" id="KW-0574">Periplasm</keyword>
<proteinExistence type="inferred from homology"/>
<protein>
    <submittedName>
        <fullName evidence="7">Sulfate transport system substrate-binding protein</fullName>
    </submittedName>
</protein>
<evidence type="ECO:0000256" key="5">
    <source>
        <dbReference type="ARBA" id="ARBA00022764"/>
    </source>
</evidence>
<dbReference type="SUPFAM" id="SSF53850">
    <property type="entry name" value="Periplasmic binding protein-like II"/>
    <property type="match status" value="1"/>
</dbReference>
<keyword evidence="3" id="KW-0813">Transport</keyword>
<feature type="signal peptide" evidence="6">
    <location>
        <begin position="1"/>
        <end position="23"/>
    </location>
</feature>
<dbReference type="InterPro" id="IPR005669">
    <property type="entry name" value="Thiosulph/SO4-bd"/>
</dbReference>
<dbReference type="PANTHER" id="PTHR30368">
    <property type="entry name" value="SULFATE-BINDING PROTEIN"/>
    <property type="match status" value="1"/>
</dbReference>
<evidence type="ECO:0000256" key="4">
    <source>
        <dbReference type="ARBA" id="ARBA00022729"/>
    </source>
</evidence>
<keyword evidence="4 6" id="KW-0732">Signal</keyword>